<evidence type="ECO:0000313" key="3">
    <source>
        <dbReference type="Proteomes" id="UP000202923"/>
    </source>
</evidence>
<proteinExistence type="predicted"/>
<organism evidence="2 3">
    <name type="scientific">Erwinia phage vB_EamM_Kwan</name>
    <dbReference type="NCBI Taxonomy" id="1883374"/>
    <lineage>
        <taxon>Viruses</taxon>
        <taxon>Duplodnaviria</taxon>
        <taxon>Heunggongvirae</taxon>
        <taxon>Uroviricota</taxon>
        <taxon>Caudoviricetes</taxon>
        <taxon>Chimalliviridae</taxon>
        <taxon>Wellingtonvirus</taxon>
        <taxon>Wellingtonvirus wellington</taxon>
    </lineage>
</organism>
<keyword evidence="1" id="KW-0472">Membrane</keyword>
<evidence type="ECO:0000313" key="2">
    <source>
        <dbReference type="EMBL" id="ANZ49497.1"/>
    </source>
</evidence>
<dbReference type="GeneID" id="29061989"/>
<dbReference type="Proteomes" id="UP000202923">
    <property type="component" value="Genome"/>
</dbReference>
<dbReference type="KEGG" id="vg:29061989"/>
<keyword evidence="1" id="KW-0812">Transmembrane</keyword>
<reference evidence="2 3" key="1">
    <citation type="submission" date="2016-06" db="EMBL/GenBank/DDBJ databases">
        <authorList>
            <person name="Kjaerup R.B."/>
            <person name="Dalgaard T.S."/>
            <person name="Juul-Madsen H.R."/>
        </authorList>
    </citation>
    <scope>NUCLEOTIDE SEQUENCE [LARGE SCALE GENOMIC DNA]</scope>
</reference>
<keyword evidence="1" id="KW-1133">Transmembrane helix</keyword>
<accession>A0A1B2IDY4</accession>
<dbReference type="RefSeq" id="YP_009278750.1">
    <property type="nucleotide sequence ID" value="NC_031010.1"/>
</dbReference>
<gene>
    <name evidence="2" type="ORF">KWAN_145</name>
</gene>
<feature type="transmembrane region" description="Helical" evidence="1">
    <location>
        <begin position="39"/>
        <end position="61"/>
    </location>
</feature>
<feature type="transmembrane region" description="Helical" evidence="1">
    <location>
        <begin position="6"/>
        <end position="27"/>
    </location>
</feature>
<sequence length="67" mass="7408">MNPLQIWGVVVYAIFSFVMALALMSLAPRYKPGRLLPIVLFYLAVIAVLTAGGYLFGWYVLSGLKVD</sequence>
<evidence type="ECO:0000256" key="1">
    <source>
        <dbReference type="SAM" id="Phobius"/>
    </source>
</evidence>
<protein>
    <submittedName>
        <fullName evidence="2">Uncharacterized protein</fullName>
    </submittedName>
</protein>
<name>A0A1B2IDY4_9CAUD</name>
<dbReference type="EMBL" id="KX397369">
    <property type="protein sequence ID" value="ANZ49497.1"/>
    <property type="molecule type" value="Genomic_DNA"/>
</dbReference>